<evidence type="ECO:0000313" key="6">
    <source>
        <dbReference type="EMBL" id="RAI26042.1"/>
    </source>
</evidence>
<feature type="binding site" evidence="5">
    <location>
        <position position="89"/>
    </location>
    <ligand>
        <name>Mg(2+)</name>
        <dbReference type="ChEBI" id="CHEBI:18420"/>
        <label>1</label>
        <note>catalytic</note>
    </ligand>
</feature>
<dbReference type="Pfam" id="PF00459">
    <property type="entry name" value="Inositol_P"/>
    <property type="match status" value="1"/>
</dbReference>
<dbReference type="EMBL" id="NPEV01000037">
    <property type="protein sequence ID" value="RAI26042.1"/>
    <property type="molecule type" value="Genomic_DNA"/>
</dbReference>
<dbReference type="NCBIfam" id="TIGR02067">
    <property type="entry name" value="his_9_HisN"/>
    <property type="match status" value="1"/>
</dbReference>
<comment type="similarity">
    <text evidence="2">Belongs to the inositol monophosphatase superfamily.</text>
</comment>
<dbReference type="PRINTS" id="PR00377">
    <property type="entry name" value="IMPHPHTASES"/>
</dbReference>
<evidence type="ECO:0000256" key="3">
    <source>
        <dbReference type="ARBA" id="ARBA00022801"/>
    </source>
</evidence>
<proteinExistence type="inferred from homology"/>
<keyword evidence="3" id="KW-0378">Hydrolase</keyword>
<dbReference type="GO" id="GO:0000105">
    <property type="term" value="P:L-histidine biosynthetic process"/>
    <property type="evidence" value="ECO:0007669"/>
    <property type="project" value="UniProtKB-UniRule"/>
</dbReference>
<keyword evidence="7" id="KW-1185">Reference proteome</keyword>
<protein>
    <recommendedName>
        <fullName evidence="4">Histidinol-phosphatase</fullName>
        <ecNumber evidence="4">3.1.3.15</ecNumber>
    </recommendedName>
</protein>
<dbReference type="InterPro" id="IPR011809">
    <property type="entry name" value="His_9_proposed"/>
</dbReference>
<gene>
    <name evidence="6" type="primary">hisN</name>
    <name evidence="6" type="ORF">CH339_15950</name>
</gene>
<evidence type="ECO:0000256" key="2">
    <source>
        <dbReference type="ARBA" id="ARBA00009759"/>
    </source>
</evidence>
<reference evidence="6 7" key="1">
    <citation type="submission" date="2017-07" db="EMBL/GenBank/DDBJ databases">
        <title>Draft Genome Sequences of Select Purple Nonsulfur Bacteria.</title>
        <authorList>
            <person name="Lasarre B."/>
            <person name="Mckinlay J.B."/>
        </authorList>
    </citation>
    <scope>NUCLEOTIDE SEQUENCE [LARGE SCALE GENOMIC DNA]</scope>
    <source>
        <strain evidence="6 7">DSM 11290</strain>
    </source>
</reference>
<evidence type="ECO:0000256" key="5">
    <source>
        <dbReference type="PIRSR" id="PIRSR600760-2"/>
    </source>
</evidence>
<dbReference type="GO" id="GO:0008934">
    <property type="term" value="F:inositol monophosphate 1-phosphatase activity"/>
    <property type="evidence" value="ECO:0007669"/>
    <property type="project" value="TreeGrafter"/>
</dbReference>
<accession>A0A327JMG7</accession>
<dbReference type="Gene3D" id="3.30.540.10">
    <property type="entry name" value="Fructose-1,6-Bisphosphatase, subunit A, domain 1"/>
    <property type="match status" value="1"/>
</dbReference>
<evidence type="ECO:0000256" key="1">
    <source>
        <dbReference type="ARBA" id="ARBA00001946"/>
    </source>
</evidence>
<dbReference type="PANTHER" id="PTHR20854:SF4">
    <property type="entry name" value="INOSITOL-1-MONOPHOSPHATASE-RELATED"/>
    <property type="match status" value="1"/>
</dbReference>
<organism evidence="6 7">
    <name type="scientific">Rhodobium orientis</name>
    <dbReference type="NCBI Taxonomy" id="34017"/>
    <lineage>
        <taxon>Bacteria</taxon>
        <taxon>Pseudomonadati</taxon>
        <taxon>Pseudomonadota</taxon>
        <taxon>Alphaproteobacteria</taxon>
        <taxon>Hyphomicrobiales</taxon>
        <taxon>Rhodobiaceae</taxon>
        <taxon>Rhodobium</taxon>
    </lineage>
</organism>
<dbReference type="InterPro" id="IPR000760">
    <property type="entry name" value="Inositol_monophosphatase-like"/>
</dbReference>
<dbReference type="GO" id="GO:0006020">
    <property type="term" value="P:inositol metabolic process"/>
    <property type="evidence" value="ECO:0007669"/>
    <property type="project" value="TreeGrafter"/>
</dbReference>
<dbReference type="EC" id="3.1.3.15" evidence="4"/>
<dbReference type="SUPFAM" id="SSF56655">
    <property type="entry name" value="Carbohydrate phosphatase"/>
    <property type="match status" value="1"/>
</dbReference>
<feature type="binding site" evidence="5">
    <location>
        <position position="88"/>
    </location>
    <ligand>
        <name>Mg(2+)</name>
        <dbReference type="ChEBI" id="CHEBI:18420"/>
        <label>1</label>
        <note>catalytic</note>
    </ligand>
</feature>
<feature type="binding site" evidence="5">
    <location>
        <position position="86"/>
    </location>
    <ligand>
        <name>Mg(2+)</name>
        <dbReference type="ChEBI" id="CHEBI:18420"/>
        <label>1</label>
        <note>catalytic</note>
    </ligand>
</feature>
<dbReference type="FunFam" id="3.30.540.10:FF:000030">
    <property type="entry name" value="Inositol monophosphatase"/>
    <property type="match status" value="1"/>
</dbReference>
<dbReference type="Gene3D" id="3.40.190.80">
    <property type="match status" value="1"/>
</dbReference>
<sequence length="260" mass="27886">MLASDQLKFFCEALAKAASDEILPRFRNLVRVDNKDENAFDPVTEADRAAEAAMRRLIAERFPEDGIDGEEHGLERGDAEAVWILDPIDGTRGFIVGLPTWGVLIGRMEGGRPRIGMMHQPFVGETFFGDCETAVLTRAGIETPLRTRPCPDLADAALLSTGPDFFSDEERPAFEAVSREAKLTRFGTDCYGYCVLAAGQADLVVEAGLKIQDIAPLIPIVEGAGGVVTDWSGGPAGSGGQVVASGDPRLHEQVLKKLSG</sequence>
<dbReference type="AlphaFoldDB" id="A0A327JMG7"/>
<name>A0A327JMG7_9HYPH</name>
<dbReference type="PANTHER" id="PTHR20854">
    <property type="entry name" value="INOSITOL MONOPHOSPHATASE"/>
    <property type="match status" value="1"/>
</dbReference>
<dbReference type="GO" id="GO:0007165">
    <property type="term" value="P:signal transduction"/>
    <property type="evidence" value="ECO:0007669"/>
    <property type="project" value="TreeGrafter"/>
</dbReference>
<keyword evidence="5" id="KW-0460">Magnesium</keyword>
<dbReference type="Proteomes" id="UP000249299">
    <property type="component" value="Unassembled WGS sequence"/>
</dbReference>
<dbReference type="OrthoDB" id="9785695at2"/>
<dbReference type="GO" id="GO:0004401">
    <property type="term" value="F:histidinol-phosphatase activity"/>
    <property type="evidence" value="ECO:0007669"/>
    <property type="project" value="UniProtKB-UniRule"/>
</dbReference>
<feature type="binding site" evidence="5">
    <location>
        <position position="70"/>
    </location>
    <ligand>
        <name>Mg(2+)</name>
        <dbReference type="ChEBI" id="CHEBI:18420"/>
        <label>1</label>
        <note>catalytic</note>
    </ligand>
</feature>
<comment type="cofactor">
    <cofactor evidence="1 5">
        <name>Mg(2+)</name>
        <dbReference type="ChEBI" id="CHEBI:18420"/>
    </cofactor>
</comment>
<keyword evidence="5" id="KW-0479">Metal-binding</keyword>
<evidence type="ECO:0000256" key="4">
    <source>
        <dbReference type="NCBIfam" id="TIGR02067"/>
    </source>
</evidence>
<dbReference type="CDD" id="cd01641">
    <property type="entry name" value="Bacterial_IMPase_like_1"/>
    <property type="match status" value="1"/>
</dbReference>
<dbReference type="GO" id="GO:0046872">
    <property type="term" value="F:metal ion binding"/>
    <property type="evidence" value="ECO:0007669"/>
    <property type="project" value="UniProtKB-KW"/>
</dbReference>
<evidence type="ECO:0000313" key="7">
    <source>
        <dbReference type="Proteomes" id="UP000249299"/>
    </source>
</evidence>
<feature type="binding site" evidence="5">
    <location>
        <position position="213"/>
    </location>
    <ligand>
        <name>Mg(2+)</name>
        <dbReference type="ChEBI" id="CHEBI:18420"/>
        <label>1</label>
        <note>catalytic</note>
    </ligand>
</feature>
<comment type="caution">
    <text evidence="6">The sequence shown here is derived from an EMBL/GenBank/DDBJ whole genome shotgun (WGS) entry which is preliminary data.</text>
</comment>